<reference evidence="5" key="1">
    <citation type="submission" date="2023-01" db="EMBL/GenBank/DDBJ databases">
        <title>Human gut microbiome strain richness.</title>
        <authorList>
            <person name="Chen-Liaw A."/>
        </authorList>
    </citation>
    <scope>NUCLEOTIDE SEQUENCE</scope>
    <source>
        <strain evidence="5">1001217st2_G6_1001217B_191108</strain>
    </source>
</reference>
<dbReference type="InterPro" id="IPR050090">
    <property type="entry name" value="Tyrosine_recombinase_XerCD"/>
</dbReference>
<dbReference type="CDD" id="cd01189">
    <property type="entry name" value="INT_ICEBs1_C_like"/>
    <property type="match status" value="1"/>
</dbReference>
<evidence type="ECO:0000313" key="5">
    <source>
        <dbReference type="EMBL" id="MDB7085623.1"/>
    </source>
</evidence>
<proteinExistence type="inferred from homology"/>
<keyword evidence="3" id="KW-0233">DNA recombination</keyword>
<dbReference type="InterPro" id="IPR010998">
    <property type="entry name" value="Integrase_recombinase_N"/>
</dbReference>
<feature type="domain" description="Tyr recombinase" evidence="4">
    <location>
        <begin position="169"/>
        <end position="364"/>
    </location>
</feature>
<dbReference type="Pfam" id="PF00589">
    <property type="entry name" value="Phage_integrase"/>
    <property type="match status" value="1"/>
</dbReference>
<dbReference type="InterPro" id="IPR011010">
    <property type="entry name" value="DNA_brk_join_enz"/>
</dbReference>
<dbReference type="PROSITE" id="PS51898">
    <property type="entry name" value="TYR_RECOMBINASE"/>
    <property type="match status" value="1"/>
</dbReference>
<gene>
    <name evidence="5" type="ORF">PM738_17610</name>
</gene>
<dbReference type="GO" id="GO:0006310">
    <property type="term" value="P:DNA recombination"/>
    <property type="evidence" value="ECO:0007669"/>
    <property type="project" value="UniProtKB-KW"/>
</dbReference>
<dbReference type="InterPro" id="IPR028259">
    <property type="entry name" value="AP2-like_int_N"/>
</dbReference>
<dbReference type="SUPFAM" id="SSF56349">
    <property type="entry name" value="DNA breaking-rejoining enzymes"/>
    <property type="match status" value="1"/>
</dbReference>
<keyword evidence="2" id="KW-0238">DNA-binding</keyword>
<dbReference type="GO" id="GO:0003677">
    <property type="term" value="F:DNA binding"/>
    <property type="evidence" value="ECO:0007669"/>
    <property type="project" value="UniProtKB-KW"/>
</dbReference>
<comment type="caution">
    <text evidence="5">The sequence shown here is derived from an EMBL/GenBank/DDBJ whole genome shotgun (WGS) entry which is preliminary data.</text>
</comment>
<evidence type="ECO:0000256" key="3">
    <source>
        <dbReference type="ARBA" id="ARBA00023172"/>
    </source>
</evidence>
<comment type="similarity">
    <text evidence="1">Belongs to the 'phage' integrase family.</text>
</comment>
<evidence type="ECO:0000259" key="4">
    <source>
        <dbReference type="PROSITE" id="PS51898"/>
    </source>
</evidence>
<dbReference type="Proteomes" id="UP001211987">
    <property type="component" value="Unassembled WGS sequence"/>
</dbReference>
<protein>
    <submittedName>
        <fullName evidence="5">Tyrosine-type recombinase/integrase</fullName>
    </submittedName>
</protein>
<dbReference type="Gene3D" id="1.10.443.10">
    <property type="entry name" value="Intergrase catalytic core"/>
    <property type="match status" value="1"/>
</dbReference>
<dbReference type="InterPro" id="IPR002104">
    <property type="entry name" value="Integrase_catalytic"/>
</dbReference>
<dbReference type="RefSeq" id="WP_272019287.1">
    <property type="nucleotide sequence ID" value="NZ_JAQLKE010000046.1"/>
</dbReference>
<organism evidence="5 6">
    <name type="scientific">Thomasclavelia ramosa</name>
    <dbReference type="NCBI Taxonomy" id="1547"/>
    <lineage>
        <taxon>Bacteria</taxon>
        <taxon>Bacillati</taxon>
        <taxon>Bacillota</taxon>
        <taxon>Erysipelotrichia</taxon>
        <taxon>Erysipelotrichales</taxon>
        <taxon>Coprobacillaceae</taxon>
        <taxon>Thomasclavelia</taxon>
    </lineage>
</organism>
<dbReference type="AlphaFoldDB" id="A0AB35IPT7"/>
<dbReference type="InterPro" id="IPR013762">
    <property type="entry name" value="Integrase-like_cat_sf"/>
</dbReference>
<accession>A0AB35IPT7</accession>
<sequence length="385" mass="44518">MSIRKRPSKKAKNGYVYEVYFPYKQNGITERYSKSGFKTKKEAQEHEALTIASLKENGSIKKEINKTLNEVFSEFVEIGSTNYQINTITTMRKNYEAHVKNKLGQLPINKIDYALLQKYFNSRADSSIGVNKNVKKVINCAMNYAIKANYITINPISLVDISGIDKTKDKDKILLNTEIDTIIEELNKTNDFTYQAYAIAIQIGRYTGLRISEVFALEKSDIDFENDTIDVNKKLIYQNLKKDQLYYTNQMKSKSSKAVIPLANILKNILVPWFNKNPYDKAVCDIEGNYIHPSCFNLQVKKICMRFNIYFHFHMLRHTFATTLATNNVDIKTTQELMRHSNFNTTMNIYTHINDTVKKKAINDVFNIKSVEKVSKTKQEFSKLS</sequence>
<evidence type="ECO:0000256" key="1">
    <source>
        <dbReference type="ARBA" id="ARBA00008857"/>
    </source>
</evidence>
<evidence type="ECO:0000313" key="6">
    <source>
        <dbReference type="Proteomes" id="UP001211987"/>
    </source>
</evidence>
<evidence type="ECO:0000256" key="2">
    <source>
        <dbReference type="ARBA" id="ARBA00023125"/>
    </source>
</evidence>
<dbReference type="PANTHER" id="PTHR30349:SF64">
    <property type="entry name" value="PROPHAGE INTEGRASE INTD-RELATED"/>
    <property type="match status" value="1"/>
</dbReference>
<dbReference type="Pfam" id="PF14657">
    <property type="entry name" value="Arm-DNA-bind_4"/>
    <property type="match status" value="1"/>
</dbReference>
<name>A0AB35IPT7_9FIRM</name>
<dbReference type="EMBL" id="JAQLKE010000046">
    <property type="protein sequence ID" value="MDB7085623.1"/>
    <property type="molecule type" value="Genomic_DNA"/>
</dbReference>
<dbReference type="GO" id="GO:0015074">
    <property type="term" value="P:DNA integration"/>
    <property type="evidence" value="ECO:0007669"/>
    <property type="project" value="InterPro"/>
</dbReference>
<dbReference type="Gene3D" id="1.10.150.130">
    <property type="match status" value="1"/>
</dbReference>
<dbReference type="PANTHER" id="PTHR30349">
    <property type="entry name" value="PHAGE INTEGRASE-RELATED"/>
    <property type="match status" value="1"/>
</dbReference>